<dbReference type="RefSeq" id="WP_012176545.1">
    <property type="nucleotide sequence ID" value="NC_009943.1"/>
</dbReference>
<name>A8ZZR3_DESOH</name>
<reference evidence="5 6" key="1">
    <citation type="submission" date="2007-10" db="EMBL/GenBank/DDBJ databases">
        <title>Complete sequence of Desulfococcus oleovorans Hxd3.</title>
        <authorList>
            <consortium name="US DOE Joint Genome Institute"/>
            <person name="Copeland A."/>
            <person name="Lucas S."/>
            <person name="Lapidus A."/>
            <person name="Barry K."/>
            <person name="Glavina del Rio T."/>
            <person name="Dalin E."/>
            <person name="Tice H."/>
            <person name="Pitluck S."/>
            <person name="Kiss H."/>
            <person name="Brettin T."/>
            <person name="Bruce D."/>
            <person name="Detter J.C."/>
            <person name="Han C."/>
            <person name="Schmutz J."/>
            <person name="Larimer F."/>
            <person name="Land M."/>
            <person name="Hauser L."/>
            <person name="Kyrpides N."/>
            <person name="Kim E."/>
            <person name="Wawrik B."/>
            <person name="Richardson P."/>
        </authorList>
    </citation>
    <scope>NUCLEOTIDE SEQUENCE [LARGE SCALE GENOMIC DNA]</scope>
    <source>
        <strain evidence="6">DSM 6200 / JCM 39069 / Hxd3</strain>
    </source>
</reference>
<dbReference type="PROSITE" id="PS51379">
    <property type="entry name" value="4FE4S_FER_2"/>
    <property type="match status" value="2"/>
</dbReference>
<dbReference type="InterPro" id="IPR017900">
    <property type="entry name" value="4Fe4S_Fe_S_CS"/>
</dbReference>
<dbReference type="InterPro" id="IPR017896">
    <property type="entry name" value="4Fe4S_Fe-S-bd"/>
</dbReference>
<dbReference type="HOGENOM" id="CLU_078180_0_0_7"/>
<dbReference type="GO" id="GO:0046872">
    <property type="term" value="F:metal ion binding"/>
    <property type="evidence" value="ECO:0007669"/>
    <property type="project" value="UniProtKB-KW"/>
</dbReference>
<gene>
    <name evidence="5" type="ordered locus">Dole_3132</name>
</gene>
<keyword evidence="3" id="KW-0411">Iron-sulfur</keyword>
<dbReference type="Gene3D" id="3.30.70.20">
    <property type="match status" value="1"/>
</dbReference>
<accession>A8ZZR3</accession>
<dbReference type="eggNOG" id="COG1145">
    <property type="taxonomic scope" value="Bacteria"/>
</dbReference>
<organism evidence="5 6">
    <name type="scientific">Desulfosudis oleivorans (strain DSM 6200 / JCM 39069 / Hxd3)</name>
    <name type="common">Desulfococcus oleovorans</name>
    <dbReference type="NCBI Taxonomy" id="96561"/>
    <lineage>
        <taxon>Bacteria</taxon>
        <taxon>Pseudomonadati</taxon>
        <taxon>Thermodesulfobacteriota</taxon>
        <taxon>Desulfobacteria</taxon>
        <taxon>Desulfobacterales</taxon>
        <taxon>Desulfosudaceae</taxon>
        <taxon>Desulfosudis</taxon>
    </lineage>
</organism>
<evidence type="ECO:0000256" key="2">
    <source>
        <dbReference type="ARBA" id="ARBA00023004"/>
    </source>
</evidence>
<dbReference type="Proteomes" id="UP000008561">
    <property type="component" value="Chromosome"/>
</dbReference>
<evidence type="ECO:0000313" key="5">
    <source>
        <dbReference type="EMBL" id="ABW68935.1"/>
    </source>
</evidence>
<dbReference type="AlphaFoldDB" id="A8ZZR3"/>
<evidence type="ECO:0000259" key="4">
    <source>
        <dbReference type="PROSITE" id="PS51379"/>
    </source>
</evidence>
<dbReference type="PROSITE" id="PS00198">
    <property type="entry name" value="4FE4S_FER_1"/>
    <property type="match status" value="2"/>
</dbReference>
<dbReference type="Pfam" id="PF13237">
    <property type="entry name" value="Fer4_10"/>
    <property type="match status" value="1"/>
</dbReference>
<dbReference type="EMBL" id="CP000859">
    <property type="protein sequence ID" value="ABW68935.1"/>
    <property type="molecule type" value="Genomic_DNA"/>
</dbReference>
<protein>
    <submittedName>
        <fullName evidence="5">4Fe-4S ferredoxin iron-sulfur binding domain protein</fullName>
    </submittedName>
</protein>
<dbReference type="GO" id="GO:0051536">
    <property type="term" value="F:iron-sulfur cluster binding"/>
    <property type="evidence" value="ECO:0007669"/>
    <property type="project" value="UniProtKB-KW"/>
</dbReference>
<feature type="domain" description="4Fe-4S ferredoxin-type" evidence="4">
    <location>
        <begin position="254"/>
        <end position="282"/>
    </location>
</feature>
<proteinExistence type="predicted"/>
<keyword evidence="6" id="KW-1185">Reference proteome</keyword>
<keyword evidence="2" id="KW-0408">Iron</keyword>
<evidence type="ECO:0000256" key="1">
    <source>
        <dbReference type="ARBA" id="ARBA00022723"/>
    </source>
</evidence>
<dbReference type="STRING" id="96561.Dole_3132"/>
<evidence type="ECO:0000313" key="6">
    <source>
        <dbReference type="Proteomes" id="UP000008561"/>
    </source>
</evidence>
<feature type="domain" description="4Fe-4S ferredoxin-type" evidence="4">
    <location>
        <begin position="224"/>
        <end position="253"/>
    </location>
</feature>
<evidence type="ECO:0000256" key="3">
    <source>
        <dbReference type="ARBA" id="ARBA00023014"/>
    </source>
</evidence>
<dbReference type="SUPFAM" id="SSF54862">
    <property type="entry name" value="4Fe-4S ferredoxins"/>
    <property type="match status" value="1"/>
</dbReference>
<dbReference type="KEGG" id="dol:Dole_3132"/>
<keyword evidence="1" id="KW-0479">Metal-binding</keyword>
<sequence length="298" mass="33768">MKPSSKDILKRHGWRLDRAVHNFVYFYFHKQYVFVARWLTRITVMLFSWLKPMKAIPEFVYNRYHSKVLSVSDVTKILSLEKSLDIGVDKNKRVLPFKYANKIFIRNPKLIAVMDCPCALNQKESERCHPVKKCIAVGQDFAPIWLDHCKEKYHATQITQAEALEIIKEARKTGHVTNAFLKVATGGITGIICNCCPKCCVELESTRLSQKIDPSVSQYAPSGYSVRHDPAACTLCGACEAVCPFDAIKITDDRLVYDIGACMGCELCVENCPDNALTLYNDPDKLLPLDIELLKTEL</sequence>